<feature type="transmembrane region" description="Helical" evidence="11">
    <location>
        <begin position="12"/>
        <end position="31"/>
    </location>
</feature>
<evidence type="ECO:0000256" key="6">
    <source>
        <dbReference type="ARBA" id="ARBA00022989"/>
    </source>
</evidence>
<dbReference type="InterPro" id="IPR052217">
    <property type="entry name" value="Mito/Peroxisomal_Carrier"/>
</dbReference>
<gene>
    <name evidence="12" type="ORF">OCTVUL_1B030881</name>
</gene>
<evidence type="ECO:0000256" key="1">
    <source>
        <dbReference type="ARBA" id="ARBA00004585"/>
    </source>
</evidence>
<evidence type="ECO:0000256" key="3">
    <source>
        <dbReference type="ARBA" id="ARBA00022448"/>
    </source>
</evidence>
<name>A0AA36BKM7_OCTVU</name>
<dbReference type="GO" id="GO:0080122">
    <property type="term" value="F:AMP transmembrane transporter activity"/>
    <property type="evidence" value="ECO:0007669"/>
    <property type="project" value="TreeGrafter"/>
</dbReference>
<comment type="subcellular location">
    <subcellularLocation>
        <location evidence="1">Peroxisome membrane</location>
        <topology evidence="1">Multi-pass membrane protein</topology>
    </subcellularLocation>
</comment>
<evidence type="ECO:0000313" key="13">
    <source>
        <dbReference type="Proteomes" id="UP001162480"/>
    </source>
</evidence>
<comment type="similarity">
    <text evidence="2 10">Belongs to the mitochondrial carrier (TC 2.A.29) family.</text>
</comment>
<evidence type="ECO:0000256" key="7">
    <source>
        <dbReference type="ARBA" id="ARBA00023136"/>
    </source>
</evidence>
<dbReference type="Pfam" id="PF00153">
    <property type="entry name" value="Mito_carr"/>
    <property type="match status" value="3"/>
</dbReference>
<dbReference type="GO" id="GO:0005347">
    <property type="term" value="F:ATP transmembrane transporter activity"/>
    <property type="evidence" value="ECO:0007669"/>
    <property type="project" value="TreeGrafter"/>
</dbReference>
<evidence type="ECO:0000313" key="12">
    <source>
        <dbReference type="EMBL" id="CAI9735257.1"/>
    </source>
</evidence>
<keyword evidence="13" id="KW-1185">Reference proteome</keyword>
<dbReference type="PANTHER" id="PTHR45939">
    <property type="entry name" value="PEROXISOMAL MEMBRANE PROTEIN PMP34-RELATED"/>
    <property type="match status" value="1"/>
</dbReference>
<evidence type="ECO:0000256" key="11">
    <source>
        <dbReference type="SAM" id="Phobius"/>
    </source>
</evidence>
<feature type="repeat" description="Solcar" evidence="9">
    <location>
        <begin position="10"/>
        <end position="95"/>
    </location>
</feature>
<feature type="transmembrane region" description="Helical" evidence="11">
    <location>
        <begin position="66"/>
        <end position="88"/>
    </location>
</feature>
<dbReference type="AlphaFoldDB" id="A0AA36BKM7"/>
<dbReference type="GO" id="GO:0044610">
    <property type="term" value="F:FMN transmembrane transporter activity"/>
    <property type="evidence" value="ECO:0007669"/>
    <property type="project" value="TreeGrafter"/>
</dbReference>
<dbReference type="GO" id="GO:0015217">
    <property type="term" value="F:ADP transmembrane transporter activity"/>
    <property type="evidence" value="ECO:0007669"/>
    <property type="project" value="TreeGrafter"/>
</dbReference>
<dbReference type="PROSITE" id="PS50920">
    <property type="entry name" value="SOLCAR"/>
    <property type="match status" value="3"/>
</dbReference>
<dbReference type="GO" id="GO:0005778">
    <property type="term" value="C:peroxisomal membrane"/>
    <property type="evidence" value="ECO:0007669"/>
    <property type="project" value="UniProtKB-SubCell"/>
</dbReference>
<keyword evidence="5" id="KW-0677">Repeat</keyword>
<evidence type="ECO:0000256" key="9">
    <source>
        <dbReference type="PROSITE-ProRule" id="PRU00282"/>
    </source>
</evidence>
<proteinExistence type="inferred from homology"/>
<dbReference type="GO" id="GO:0015230">
    <property type="term" value="F:FAD transmembrane transporter activity"/>
    <property type="evidence" value="ECO:0007669"/>
    <property type="project" value="TreeGrafter"/>
</dbReference>
<protein>
    <recommendedName>
        <fullName evidence="14">Peroxisomal membrane protein PMP34</fullName>
    </recommendedName>
</protein>
<dbReference type="PANTHER" id="PTHR45939:SF5">
    <property type="entry name" value="PEROXISOMAL MEMBRANE PROTEIN PMP34"/>
    <property type="match status" value="1"/>
</dbReference>
<accession>A0AA36BKM7</accession>
<dbReference type="EMBL" id="OX597830">
    <property type="protein sequence ID" value="CAI9735257.1"/>
    <property type="molecule type" value="Genomic_DNA"/>
</dbReference>
<dbReference type="InterPro" id="IPR018108">
    <property type="entry name" value="MCP_transmembrane"/>
</dbReference>
<keyword evidence="7 9" id="KW-0472">Membrane</keyword>
<keyword evidence="4 9" id="KW-0812">Transmembrane</keyword>
<dbReference type="GO" id="GO:0051724">
    <property type="term" value="F:NAD transmembrane transporter activity"/>
    <property type="evidence" value="ECO:0007669"/>
    <property type="project" value="TreeGrafter"/>
</dbReference>
<evidence type="ECO:0000256" key="8">
    <source>
        <dbReference type="ARBA" id="ARBA00023140"/>
    </source>
</evidence>
<evidence type="ECO:0000256" key="4">
    <source>
        <dbReference type="ARBA" id="ARBA00022692"/>
    </source>
</evidence>
<sequence length="315" mass="35949">MSFINEILSYRTLVYAIAGATGGVISLAICYPLETARTQIQVDNDGQKKKTFPLLKKIVREEGIFAVYRGFRSTMLTLWSSYLIYFYVFNTLKSIVPTDKQNWFSLKYLLFGYLAAVVNVLITTPFWSASTRLRMQGVKLDSPKFKYNKQKQLYTGILDVIHDVIKRDGFLNLWNGSLASFVLASNPAIQCLFYETPKRYLQHASGKQELNGAVYFFLGAFSKIISNCITYPLQVVESKLRCGLERKENQTTWKVLLHMIRFGGFSSLYSGFEARLLQSFLSGAITFLLYEKISVGEHASSIFDPIRAKKITKKR</sequence>
<dbReference type="GO" id="GO:0015228">
    <property type="term" value="F:coenzyme A transmembrane transporter activity"/>
    <property type="evidence" value="ECO:0007669"/>
    <property type="project" value="TreeGrafter"/>
</dbReference>
<evidence type="ECO:0000256" key="2">
    <source>
        <dbReference type="ARBA" id="ARBA00006375"/>
    </source>
</evidence>
<evidence type="ECO:0008006" key="14">
    <source>
        <dbReference type="Google" id="ProtNLM"/>
    </source>
</evidence>
<keyword evidence="8" id="KW-0576">Peroxisome</keyword>
<dbReference type="InterPro" id="IPR023395">
    <property type="entry name" value="MCP_dom_sf"/>
</dbReference>
<dbReference type="Proteomes" id="UP001162480">
    <property type="component" value="Chromosome 17"/>
</dbReference>
<evidence type="ECO:0000256" key="10">
    <source>
        <dbReference type="RuleBase" id="RU000488"/>
    </source>
</evidence>
<keyword evidence="3 10" id="KW-0813">Transport</keyword>
<evidence type="ECO:0000256" key="5">
    <source>
        <dbReference type="ARBA" id="ARBA00022737"/>
    </source>
</evidence>
<feature type="repeat" description="Solcar" evidence="9">
    <location>
        <begin position="210"/>
        <end position="296"/>
    </location>
</feature>
<dbReference type="SUPFAM" id="SSF103506">
    <property type="entry name" value="Mitochondrial carrier"/>
    <property type="match status" value="1"/>
</dbReference>
<organism evidence="12 13">
    <name type="scientific">Octopus vulgaris</name>
    <name type="common">Common octopus</name>
    <dbReference type="NCBI Taxonomy" id="6645"/>
    <lineage>
        <taxon>Eukaryota</taxon>
        <taxon>Metazoa</taxon>
        <taxon>Spiralia</taxon>
        <taxon>Lophotrochozoa</taxon>
        <taxon>Mollusca</taxon>
        <taxon>Cephalopoda</taxon>
        <taxon>Coleoidea</taxon>
        <taxon>Octopodiformes</taxon>
        <taxon>Octopoda</taxon>
        <taxon>Incirrata</taxon>
        <taxon>Octopodidae</taxon>
        <taxon>Octopus</taxon>
    </lineage>
</organism>
<reference evidence="12" key="1">
    <citation type="submission" date="2023-08" db="EMBL/GenBank/DDBJ databases">
        <authorList>
            <person name="Alioto T."/>
            <person name="Alioto T."/>
            <person name="Gomez Garrido J."/>
        </authorList>
    </citation>
    <scope>NUCLEOTIDE SEQUENCE</scope>
</reference>
<dbReference type="Gene3D" id="1.50.40.10">
    <property type="entry name" value="Mitochondrial carrier domain"/>
    <property type="match status" value="1"/>
</dbReference>
<feature type="repeat" description="Solcar" evidence="9">
    <location>
        <begin position="103"/>
        <end position="200"/>
    </location>
</feature>
<keyword evidence="6 11" id="KW-1133">Transmembrane helix</keyword>
<feature type="transmembrane region" description="Helical" evidence="11">
    <location>
        <begin position="108"/>
        <end position="129"/>
    </location>
</feature>